<name>A0AAV0NIN9_9ROSI</name>
<dbReference type="AlphaFoldDB" id="A0AAV0NIN9"/>
<proteinExistence type="predicted"/>
<evidence type="ECO:0000313" key="2">
    <source>
        <dbReference type="EMBL" id="CAI0458394.1"/>
    </source>
</evidence>
<reference evidence="2" key="1">
    <citation type="submission" date="2022-08" db="EMBL/GenBank/DDBJ databases">
        <authorList>
            <person name="Gutierrez-Valencia J."/>
        </authorList>
    </citation>
    <scope>NUCLEOTIDE SEQUENCE</scope>
</reference>
<dbReference type="PROSITE" id="PS50181">
    <property type="entry name" value="FBOX"/>
    <property type="match status" value="1"/>
</dbReference>
<comment type="caution">
    <text evidence="2">The sequence shown here is derived from an EMBL/GenBank/DDBJ whole genome shotgun (WGS) entry which is preliminary data.</text>
</comment>
<dbReference type="PANTHER" id="PTHR31639:SF312">
    <property type="entry name" value="CYCLIN-LIKE F-BOX"/>
    <property type="match status" value="1"/>
</dbReference>
<dbReference type="Gene3D" id="3.80.10.10">
    <property type="entry name" value="Ribonuclease Inhibitor"/>
    <property type="match status" value="1"/>
</dbReference>
<dbReference type="InterPro" id="IPR032675">
    <property type="entry name" value="LRR_dom_sf"/>
</dbReference>
<dbReference type="Pfam" id="PF08387">
    <property type="entry name" value="FBD"/>
    <property type="match status" value="1"/>
</dbReference>
<dbReference type="InterPro" id="IPR036047">
    <property type="entry name" value="F-box-like_dom_sf"/>
</dbReference>
<dbReference type="SUPFAM" id="SSF52047">
    <property type="entry name" value="RNI-like"/>
    <property type="match status" value="1"/>
</dbReference>
<sequence>MKRPRQLTSDRISNLPANVIDCILQFLPIEDAVETSTLSTQWRKIWAGIPKLVLNGFLARINDHGDHPSDSNRSMLNVYKILMLHDAKIDKLVLGFPGLRPSPDIDHMILYLSKKGVQDLTIIFGDDDIDNNTTRPKSGRNIPNSLFSARQLKLLKLQGCGFQAPSWFVGFGRLLTLDLKKVHLGPNFFNKFIPKCSCLIYLTLIECDLDCKKVELVAPSLITLIFHSDYRSICFKNTPHLSTVSALQDDKYSYKETSFELGEEKPDIAAVFASLPAIEELNVGTEFFLFCTAGHVPYKLSTELHRLKVLVVDNVLLSSLQEARILVCLITSSPNLHSLSILVDVDNDDHQPTEVIGSLQMLLEAEEIPATCFQCLEEFNIHECRGTKIDLELLRFVLATSPMLRKISIEPEYKMDSSKALDFLMEVTQCRRASKEAEVIYLKSHQ</sequence>
<dbReference type="EMBL" id="CAMGYJ010000008">
    <property type="protein sequence ID" value="CAI0458394.1"/>
    <property type="molecule type" value="Genomic_DNA"/>
</dbReference>
<accession>A0AAV0NIN9</accession>
<evidence type="ECO:0000313" key="3">
    <source>
        <dbReference type="Proteomes" id="UP001154282"/>
    </source>
</evidence>
<dbReference type="PANTHER" id="PTHR31639">
    <property type="entry name" value="F-BOX PROTEIN-LIKE"/>
    <property type="match status" value="1"/>
</dbReference>
<protein>
    <recommendedName>
        <fullName evidence="1">F-box domain-containing protein</fullName>
    </recommendedName>
</protein>
<dbReference type="Proteomes" id="UP001154282">
    <property type="component" value="Unassembled WGS sequence"/>
</dbReference>
<dbReference type="Pfam" id="PF00646">
    <property type="entry name" value="F-box"/>
    <property type="match status" value="1"/>
</dbReference>
<dbReference type="InterPro" id="IPR001810">
    <property type="entry name" value="F-box_dom"/>
</dbReference>
<organism evidence="2 3">
    <name type="scientific">Linum tenue</name>
    <dbReference type="NCBI Taxonomy" id="586396"/>
    <lineage>
        <taxon>Eukaryota</taxon>
        <taxon>Viridiplantae</taxon>
        <taxon>Streptophyta</taxon>
        <taxon>Embryophyta</taxon>
        <taxon>Tracheophyta</taxon>
        <taxon>Spermatophyta</taxon>
        <taxon>Magnoliopsida</taxon>
        <taxon>eudicotyledons</taxon>
        <taxon>Gunneridae</taxon>
        <taxon>Pentapetalae</taxon>
        <taxon>rosids</taxon>
        <taxon>fabids</taxon>
        <taxon>Malpighiales</taxon>
        <taxon>Linaceae</taxon>
        <taxon>Linum</taxon>
    </lineage>
</organism>
<keyword evidence="3" id="KW-1185">Reference proteome</keyword>
<dbReference type="Pfam" id="PF24758">
    <property type="entry name" value="LRR_At5g56370"/>
    <property type="match status" value="1"/>
</dbReference>
<dbReference type="InterPro" id="IPR055411">
    <property type="entry name" value="LRR_FXL15/At3g58940/PEG3-like"/>
</dbReference>
<gene>
    <name evidence="2" type="ORF">LITE_LOCUS33515</name>
</gene>
<dbReference type="SUPFAM" id="SSF81383">
    <property type="entry name" value="F-box domain"/>
    <property type="match status" value="1"/>
</dbReference>
<dbReference type="InterPro" id="IPR006566">
    <property type="entry name" value="FBD"/>
</dbReference>
<feature type="domain" description="F-box" evidence="1">
    <location>
        <begin position="9"/>
        <end position="45"/>
    </location>
</feature>
<evidence type="ECO:0000259" key="1">
    <source>
        <dbReference type="PROSITE" id="PS50181"/>
    </source>
</evidence>